<dbReference type="AlphaFoldDB" id="A0A0D8XAV6"/>
<reference evidence="5 6" key="1">
    <citation type="submission" date="2013-11" db="EMBL/GenBank/DDBJ databases">
        <title>Draft genome of the bovine lungworm Dictyocaulus viviparus.</title>
        <authorList>
            <person name="Mitreva M."/>
        </authorList>
    </citation>
    <scope>NUCLEOTIDE SEQUENCE [LARGE SCALE GENOMIC DNA]</scope>
    <source>
        <strain evidence="5 6">HannoverDv2000</strain>
    </source>
</reference>
<proteinExistence type="predicted"/>
<gene>
    <name evidence="5" type="ORF">DICVIV_13267</name>
</gene>
<dbReference type="SUPFAM" id="SSF54631">
    <property type="entry name" value="CBS-domain pair"/>
    <property type="match status" value="1"/>
</dbReference>
<dbReference type="OrthoDB" id="4564at2759"/>
<feature type="compositionally biased region" description="Basic and acidic residues" evidence="4">
    <location>
        <begin position="125"/>
        <end position="141"/>
    </location>
</feature>
<evidence type="ECO:0008006" key="7">
    <source>
        <dbReference type="Google" id="ProtNLM"/>
    </source>
</evidence>
<evidence type="ECO:0000313" key="6">
    <source>
        <dbReference type="Proteomes" id="UP000053766"/>
    </source>
</evidence>
<dbReference type="Proteomes" id="UP000053766">
    <property type="component" value="Unassembled WGS sequence"/>
</dbReference>
<keyword evidence="1" id="KW-0813">Transport</keyword>
<dbReference type="GO" id="GO:0005886">
    <property type="term" value="C:plasma membrane"/>
    <property type="evidence" value="ECO:0007669"/>
    <property type="project" value="TreeGrafter"/>
</dbReference>
<name>A0A0D8XAV6_DICVI</name>
<keyword evidence="6" id="KW-1185">Reference proteome</keyword>
<evidence type="ECO:0000256" key="3">
    <source>
        <dbReference type="ARBA" id="ARBA00023214"/>
    </source>
</evidence>
<evidence type="ECO:0000256" key="4">
    <source>
        <dbReference type="SAM" id="MobiDB-lite"/>
    </source>
</evidence>
<dbReference type="GO" id="GO:0005247">
    <property type="term" value="F:voltage-gated chloride channel activity"/>
    <property type="evidence" value="ECO:0007669"/>
    <property type="project" value="TreeGrafter"/>
</dbReference>
<reference evidence="6" key="2">
    <citation type="journal article" date="2016" name="Sci. Rep.">
        <title>Dictyocaulus viviparus genome, variome and transcriptome elucidate lungworm biology and support future intervention.</title>
        <authorList>
            <person name="McNulty S.N."/>
            <person name="Strube C."/>
            <person name="Rosa B.A."/>
            <person name="Martin J.C."/>
            <person name="Tyagi R."/>
            <person name="Choi Y.J."/>
            <person name="Wang Q."/>
            <person name="Hallsworth Pepin K."/>
            <person name="Zhang X."/>
            <person name="Ozersky P."/>
            <person name="Wilson R.K."/>
            <person name="Sternberg P.W."/>
            <person name="Gasser R.B."/>
            <person name="Mitreva M."/>
        </authorList>
    </citation>
    <scope>NUCLEOTIDE SEQUENCE [LARGE SCALE GENOMIC DNA]</scope>
    <source>
        <strain evidence="6">HannoverDv2000</strain>
    </source>
</reference>
<dbReference type="Gene3D" id="3.10.580.10">
    <property type="entry name" value="CBS-domain"/>
    <property type="match status" value="1"/>
</dbReference>
<dbReference type="PANTHER" id="PTHR45720">
    <property type="entry name" value="CHLORIDE CHANNEL PROTEIN 2"/>
    <property type="match status" value="1"/>
</dbReference>
<feature type="non-terminal residue" evidence="5">
    <location>
        <position position="1"/>
    </location>
</feature>
<dbReference type="InterPro" id="IPR046342">
    <property type="entry name" value="CBS_dom_sf"/>
</dbReference>
<dbReference type="PANTHER" id="PTHR45720:SF13">
    <property type="entry name" value="CHLORIDE CHANNEL PROTEIN"/>
    <property type="match status" value="1"/>
</dbReference>
<protein>
    <recommendedName>
        <fullName evidence="7">CBS domain-containing protein</fullName>
    </recommendedName>
</protein>
<evidence type="ECO:0000313" key="5">
    <source>
        <dbReference type="EMBL" id="KJH40769.1"/>
    </source>
</evidence>
<dbReference type="EMBL" id="KN717019">
    <property type="protein sequence ID" value="KJH40769.1"/>
    <property type="molecule type" value="Genomic_DNA"/>
</dbReference>
<keyword evidence="3" id="KW-0868">Chloride</keyword>
<organism evidence="5 6">
    <name type="scientific">Dictyocaulus viviparus</name>
    <name type="common">Bovine lungworm</name>
    <dbReference type="NCBI Taxonomy" id="29172"/>
    <lineage>
        <taxon>Eukaryota</taxon>
        <taxon>Metazoa</taxon>
        <taxon>Ecdysozoa</taxon>
        <taxon>Nematoda</taxon>
        <taxon>Chromadorea</taxon>
        <taxon>Rhabditida</taxon>
        <taxon>Rhabditina</taxon>
        <taxon>Rhabditomorpha</taxon>
        <taxon>Strongyloidea</taxon>
        <taxon>Metastrongylidae</taxon>
        <taxon>Dictyocaulus</taxon>
    </lineage>
</organism>
<dbReference type="InterPro" id="IPR050970">
    <property type="entry name" value="Cl_channel_volt-gated"/>
</dbReference>
<sequence length="404" mass="46846">GRLPIHKYFFEIGEVARKEEAERRVRKAIETIDMHFQISRKEMYENQRAKSESSLLTTTHTSAPQLLQANIADVEEVDMKNRLPTRSNVPSGNIIVPHSPKPRQNSLTRRNAFCSLEEYNLHAIEKDEESKSEESSEENEHHKHHLTLHGIADYHTFVKSYVRQAKKYLHYMQFGHSKHEKLPINMYDLSQEERRQWETERLKEEVDLTDDIDTAPFQLVKQTSLFKIHSIFSMLQLSKVYVTEGGRLIGVVALADVRNALERSQEIVPKTEMASQIIPDQDTKYGKHPSSPQIIDILTPTLEARDFTVIKSTTLALTNDHQTTGMEGRPQSPQTNYLLQTRQRPSSAQLIISNDDEKSIFSEKHRRSLDEQRHEELVEAVAYLRRKSLASERRINNLQKNMNN</sequence>
<dbReference type="STRING" id="29172.A0A0D8XAV6"/>
<keyword evidence="2" id="KW-0406">Ion transport</keyword>
<feature type="region of interest" description="Disordered" evidence="4">
    <location>
        <begin position="125"/>
        <end position="144"/>
    </location>
</feature>
<evidence type="ECO:0000256" key="2">
    <source>
        <dbReference type="ARBA" id="ARBA00023065"/>
    </source>
</evidence>
<evidence type="ECO:0000256" key="1">
    <source>
        <dbReference type="ARBA" id="ARBA00022448"/>
    </source>
</evidence>
<feature type="region of interest" description="Disordered" evidence="4">
    <location>
        <begin position="83"/>
        <end position="106"/>
    </location>
</feature>
<accession>A0A0D8XAV6</accession>
<dbReference type="FunFam" id="3.10.580.10:FF:000048">
    <property type="entry name" value="Chloride channel 2c"/>
    <property type="match status" value="1"/>
</dbReference>